<dbReference type="GO" id="GO:0016787">
    <property type="term" value="F:hydrolase activity"/>
    <property type="evidence" value="ECO:0007669"/>
    <property type="project" value="UniProtKB-KW"/>
</dbReference>
<feature type="domain" description="Trehalase-like N-terminal" evidence="2">
    <location>
        <begin position="10"/>
        <end position="160"/>
    </location>
</feature>
<dbReference type="RefSeq" id="WP_192008537.1">
    <property type="nucleotide sequence ID" value="NZ_JACYTQ010000001.1"/>
</dbReference>
<dbReference type="Proteomes" id="UP000647133">
    <property type="component" value="Unassembled WGS sequence"/>
</dbReference>
<keyword evidence="3" id="KW-0378">Hydrolase</keyword>
<dbReference type="InterPro" id="IPR011613">
    <property type="entry name" value="GH15-like"/>
</dbReference>
<dbReference type="Pfam" id="PF00723">
    <property type="entry name" value="Glyco_hydro_15"/>
    <property type="match status" value="1"/>
</dbReference>
<dbReference type="InterPro" id="IPR008928">
    <property type="entry name" value="6-hairpin_glycosidase_sf"/>
</dbReference>
<name>A0ABR9AHU7_9BACT</name>
<dbReference type="InterPro" id="IPR012341">
    <property type="entry name" value="6hp_glycosidase-like_sf"/>
</dbReference>
<dbReference type="EMBL" id="JACYTQ010000001">
    <property type="protein sequence ID" value="MBD8487907.1"/>
    <property type="molecule type" value="Genomic_DNA"/>
</dbReference>
<proteinExistence type="predicted"/>
<gene>
    <name evidence="3" type="ORF">IFO69_04005</name>
</gene>
<protein>
    <submittedName>
        <fullName evidence="3">Glycoside hydrolase family 15 protein</fullName>
    </submittedName>
</protein>
<dbReference type="Gene3D" id="1.50.10.10">
    <property type="match status" value="1"/>
</dbReference>
<sequence>MTKRHLYGTGLIGNCAYIAHIEKDTNISWLCFPRFDSDFIFGGMLDREKGGEFNILPEDQTFTSDQEYLENTNILKTTITLGNGEEAYSVTDFAPRFHNFDRYHKPLMVVRKVEPLKGEPKVKINCKPVTNRGSLPLKPSMSSNHIEYLGAEQQVRLTTNCSVNYIIEDMAFRLQRPIYLFFTYGQPLEAPVESTAERFLQATTQYWREWIKSTSIPHFYQKLVVRSALALKIHQFEDTGAIIAASTTSLPESPGSTRNWDYRYCWIRDSYYTLNVFNSLGHFQELERYFEYIQNLPTNANGRYQPLYSITGSALLEEELSNLSGYLGNQPVRFGNQAYTHIQNDLYGQVLVSLLPLYADKRFIESEKSHSTPFIHNLLDMIEETMNEKDAGLWEFRNLAQEHCYTFIFHWAGSCAAIKIADRLGDDSLKVKAERLKGQAIKKIEACYVPEMKAYAQAIGTKNMDASTLQLITMGYFGNDIERANNHLKMLEKDLLAKDYLFYRYKHMDDFGVPETTFLICAFWYIEALACVNRLDEAVEGFETLTKYCNHLQLFSEDVDQETGSQWGNFPQAYSHVGLMNAAYRIGQKLDKPNFL</sequence>
<evidence type="ECO:0000313" key="4">
    <source>
        <dbReference type="Proteomes" id="UP000647133"/>
    </source>
</evidence>
<evidence type="ECO:0000259" key="1">
    <source>
        <dbReference type="Pfam" id="PF00723"/>
    </source>
</evidence>
<feature type="domain" description="GH15-like" evidence="1">
    <location>
        <begin position="220"/>
        <end position="584"/>
    </location>
</feature>
<dbReference type="InterPro" id="IPR045582">
    <property type="entry name" value="Trehalase-like_N"/>
</dbReference>
<evidence type="ECO:0000313" key="3">
    <source>
        <dbReference type="EMBL" id="MBD8487907.1"/>
    </source>
</evidence>
<dbReference type="Pfam" id="PF19291">
    <property type="entry name" value="TREH_N"/>
    <property type="match status" value="1"/>
</dbReference>
<organism evidence="3 4">
    <name type="scientific">Echinicola arenosa</name>
    <dbReference type="NCBI Taxonomy" id="2774144"/>
    <lineage>
        <taxon>Bacteria</taxon>
        <taxon>Pseudomonadati</taxon>
        <taxon>Bacteroidota</taxon>
        <taxon>Cytophagia</taxon>
        <taxon>Cytophagales</taxon>
        <taxon>Cyclobacteriaceae</taxon>
        <taxon>Echinicola</taxon>
    </lineage>
</organism>
<comment type="caution">
    <text evidence="3">The sequence shown here is derived from an EMBL/GenBank/DDBJ whole genome shotgun (WGS) entry which is preliminary data.</text>
</comment>
<keyword evidence="4" id="KW-1185">Reference proteome</keyword>
<reference evidence="3 4" key="1">
    <citation type="submission" date="2020-09" db="EMBL/GenBank/DDBJ databases">
        <title>Echinicola sp. CAU 1574 isolated from sand of Sido Beach.</title>
        <authorList>
            <person name="Kim W."/>
        </authorList>
    </citation>
    <scope>NUCLEOTIDE SEQUENCE [LARGE SCALE GENOMIC DNA]</scope>
    <source>
        <strain evidence="3 4">CAU 1574</strain>
    </source>
</reference>
<dbReference type="SUPFAM" id="SSF48208">
    <property type="entry name" value="Six-hairpin glycosidases"/>
    <property type="match status" value="1"/>
</dbReference>
<accession>A0ABR9AHU7</accession>
<dbReference type="PANTHER" id="PTHR31616:SF0">
    <property type="entry name" value="GLUCAN 1,4-ALPHA-GLUCOSIDASE"/>
    <property type="match status" value="1"/>
</dbReference>
<dbReference type="PANTHER" id="PTHR31616">
    <property type="entry name" value="TREHALASE"/>
    <property type="match status" value="1"/>
</dbReference>
<evidence type="ECO:0000259" key="2">
    <source>
        <dbReference type="Pfam" id="PF19291"/>
    </source>
</evidence>